<dbReference type="Pfam" id="PF14905">
    <property type="entry name" value="OMP_b-brl_3"/>
    <property type="match status" value="1"/>
</dbReference>
<comment type="caution">
    <text evidence="6">The sequence shown here is derived from an EMBL/GenBank/DDBJ whole genome shotgun (WGS) entry which is preliminary data.</text>
</comment>
<keyword evidence="3" id="KW-0998">Cell outer membrane</keyword>
<dbReference type="Pfam" id="PF13715">
    <property type="entry name" value="CarbopepD_reg_2"/>
    <property type="match status" value="1"/>
</dbReference>
<dbReference type="STRING" id="28134.SAMN05444288_2040"/>
<evidence type="ECO:0000256" key="2">
    <source>
        <dbReference type="ARBA" id="ARBA00023136"/>
    </source>
</evidence>
<dbReference type="eggNOG" id="COG1629">
    <property type="taxonomic scope" value="Bacteria"/>
</dbReference>
<evidence type="ECO:0000259" key="5">
    <source>
        <dbReference type="Pfam" id="PF14905"/>
    </source>
</evidence>
<accession>E7RQL0</accession>
<keyword evidence="2" id="KW-0472">Membrane</keyword>
<organism evidence="6 7">
    <name type="scientific">Hoylesella oralis ATCC 33269</name>
    <dbReference type="NCBI Taxonomy" id="873533"/>
    <lineage>
        <taxon>Bacteria</taxon>
        <taxon>Pseudomonadati</taxon>
        <taxon>Bacteroidota</taxon>
        <taxon>Bacteroidia</taxon>
        <taxon>Bacteroidales</taxon>
        <taxon>Prevotellaceae</taxon>
        <taxon>Hoylesella</taxon>
    </lineage>
</organism>
<comment type="subcellular location">
    <subcellularLocation>
        <location evidence="1">Cell outer membrane</location>
    </subcellularLocation>
</comment>
<evidence type="ECO:0000256" key="4">
    <source>
        <dbReference type="SAM" id="SignalP"/>
    </source>
</evidence>
<evidence type="ECO:0000313" key="6">
    <source>
        <dbReference type="EMBL" id="EFZ36548.1"/>
    </source>
</evidence>
<evidence type="ECO:0000313" key="7">
    <source>
        <dbReference type="Proteomes" id="UP000005580"/>
    </source>
</evidence>
<keyword evidence="7" id="KW-1185">Reference proteome</keyword>
<dbReference type="EMBL" id="AEPE02000005">
    <property type="protein sequence ID" value="EFZ36548.1"/>
    <property type="molecule type" value="Genomic_DNA"/>
</dbReference>
<dbReference type="SUPFAM" id="SSF49464">
    <property type="entry name" value="Carboxypeptidase regulatory domain-like"/>
    <property type="match status" value="1"/>
</dbReference>
<dbReference type="PANTHER" id="PTHR40980:SF4">
    <property type="entry name" value="TONB-DEPENDENT RECEPTOR-LIKE BETA-BARREL DOMAIN-CONTAINING PROTEIN"/>
    <property type="match status" value="1"/>
</dbReference>
<dbReference type="SUPFAM" id="SSF56935">
    <property type="entry name" value="Porins"/>
    <property type="match status" value="1"/>
</dbReference>
<dbReference type="Proteomes" id="UP000005580">
    <property type="component" value="Unassembled WGS sequence"/>
</dbReference>
<dbReference type="InterPro" id="IPR037066">
    <property type="entry name" value="Plug_dom_sf"/>
</dbReference>
<reference evidence="6" key="1">
    <citation type="submission" date="2011-01" db="EMBL/GenBank/DDBJ databases">
        <authorList>
            <person name="Muzny D."/>
            <person name="Qin X."/>
            <person name="Buhay C."/>
            <person name="Dugan-Rocha S."/>
            <person name="Ding Y."/>
            <person name="Chen G."/>
            <person name="Hawes A."/>
            <person name="Holder M."/>
            <person name="Jhangiani S."/>
            <person name="Johnson A."/>
            <person name="Khan Z."/>
            <person name="Li Z."/>
            <person name="Liu W."/>
            <person name="Liu X."/>
            <person name="Perez L."/>
            <person name="Shen H."/>
            <person name="Wang Q."/>
            <person name="Watt J."/>
            <person name="Xi L."/>
            <person name="Xin Y."/>
            <person name="Zhou J."/>
            <person name="Deng J."/>
            <person name="Jiang H."/>
            <person name="Liu Y."/>
            <person name="Qu J."/>
            <person name="Song X.-Z."/>
            <person name="Zhang L."/>
            <person name="Villasana D."/>
            <person name="Johnson A."/>
            <person name="Liu J."/>
            <person name="Liyanage D."/>
            <person name="Lorensuhewa L."/>
            <person name="Robinson T."/>
            <person name="Song A."/>
            <person name="Song B.-B."/>
            <person name="Dinh H."/>
            <person name="Thornton R."/>
            <person name="Coyle M."/>
            <person name="Francisco L."/>
            <person name="Jackson L."/>
            <person name="Javaid M."/>
            <person name="Korchina V."/>
            <person name="Kovar C."/>
            <person name="Mata R."/>
            <person name="Mathew T."/>
            <person name="Ngo R."/>
            <person name="Nguyen L."/>
            <person name="Nguyen N."/>
            <person name="Okwuonu G."/>
            <person name="Ongeri F."/>
            <person name="Pham C."/>
            <person name="Simmons D."/>
            <person name="Wilczek-Boney K."/>
            <person name="Hale W."/>
            <person name="Jakkamsetti A."/>
            <person name="Pham P."/>
            <person name="Ruth R."/>
            <person name="San Lucas F."/>
            <person name="Warren J."/>
            <person name="Zhang J."/>
            <person name="Zhao Z."/>
            <person name="Zhou C."/>
            <person name="Zhu D."/>
            <person name="Lee S."/>
            <person name="Bess C."/>
            <person name="Blankenburg K."/>
            <person name="Forbes L."/>
            <person name="Fu Q."/>
            <person name="Gubbala S."/>
            <person name="Hirani K."/>
            <person name="Jayaseelan J.C."/>
            <person name="Lara F."/>
            <person name="Munidasa M."/>
            <person name="Palculict T."/>
            <person name="Patil S."/>
            <person name="Pu L.-L."/>
            <person name="Saada N."/>
            <person name="Tang L."/>
            <person name="Weissenberger G."/>
            <person name="Zhu Y."/>
            <person name="Hemphill L."/>
            <person name="Shang Y."/>
            <person name="Youmans B."/>
            <person name="Ayvaz T."/>
            <person name="Ross M."/>
            <person name="Santibanez J."/>
            <person name="Aqrawi P."/>
            <person name="Gross S."/>
            <person name="Joshi V."/>
            <person name="Fowler G."/>
            <person name="Nazareth L."/>
            <person name="Reid J."/>
            <person name="Worley K."/>
            <person name="Petrosino J."/>
            <person name="Highlander S."/>
            <person name="Gibbs R."/>
        </authorList>
    </citation>
    <scope>NUCLEOTIDE SEQUENCE [LARGE SCALE GENOMIC DNA]</scope>
    <source>
        <strain evidence="6">ATCC 33269</strain>
    </source>
</reference>
<dbReference type="InterPro" id="IPR041700">
    <property type="entry name" value="OMP_b-brl_3"/>
</dbReference>
<dbReference type="Gene3D" id="2.60.40.1120">
    <property type="entry name" value="Carboxypeptidase-like, regulatory domain"/>
    <property type="match status" value="1"/>
</dbReference>
<keyword evidence="6" id="KW-0675">Receptor</keyword>
<feature type="domain" description="Outer membrane protein beta-barrel" evidence="5">
    <location>
        <begin position="380"/>
        <end position="779"/>
    </location>
</feature>
<proteinExistence type="predicted"/>
<dbReference type="GO" id="GO:0009279">
    <property type="term" value="C:cell outer membrane"/>
    <property type="evidence" value="ECO:0007669"/>
    <property type="project" value="UniProtKB-SubCell"/>
</dbReference>
<feature type="chain" id="PRO_5003224459" evidence="4">
    <location>
        <begin position="24"/>
        <end position="799"/>
    </location>
</feature>
<dbReference type="Gene3D" id="2.170.130.10">
    <property type="entry name" value="TonB-dependent receptor, plug domain"/>
    <property type="match status" value="1"/>
</dbReference>
<dbReference type="InterPro" id="IPR036942">
    <property type="entry name" value="Beta-barrel_TonB_sf"/>
</dbReference>
<dbReference type="RefSeq" id="WP_004369598.1">
    <property type="nucleotide sequence ID" value="NZ_GL833119.1"/>
</dbReference>
<dbReference type="Gene3D" id="2.40.170.20">
    <property type="entry name" value="TonB-dependent receptor, beta-barrel domain"/>
    <property type="match status" value="1"/>
</dbReference>
<keyword evidence="4" id="KW-0732">Signal</keyword>
<evidence type="ECO:0000256" key="3">
    <source>
        <dbReference type="ARBA" id="ARBA00023237"/>
    </source>
</evidence>
<protein>
    <submittedName>
        <fullName evidence="6">TonB-dependent receptor</fullName>
    </submittedName>
</protein>
<sequence length="799" mass="90779">MRTIHLGGLIVSLFFGFSIAATAQHTVSGIIIDQTQTPVDAAVIALLDASNGQTIKQTIADSNGKFSINAVENEVKIYVSCIGYTHYLSQPITLKGDTVLPVIVLKEELAQIENVVIVGERQPPTIKIEHGKIVYQPKNGGSTAGTSALEVLKKTPGVFIDNDNNISIGGKNGVLITLNGKQTYMQKDELAALLKSTPASSVSTIEIMRNPSARYDTEGTAGMLNINLDKRMADGMFLSVNNGVSYWKNLRQNTEVAFNYLNGRLSVTGNYNHSFGYYNLDYGMHRIQNGNEYNSYTHDIDKRHSISGNLTAEYRLSEHHTMGTRLDINTLGGPGETNTTTHIYDASTMNLLSTLYGKNDYFEQKANRYGGNVYYIYQPKEQEKYAIDFNYAYFDGGSGNMQPNIYRDKQNKITEEHLYKSLNSRSINIYALAYDQQNPLLKGELKTGGKYSTVNADNDYRFYNIEHDMAIPDDKQSNRFKYKEQIAAVYLSYTHDIGKRLSAEIGIRGEYTWAEGRLLSVNSENNKHNYFDWFPSVAVNWQPNKNSSLSFNYSKRIDRPAYQDLNPFEYLLDELSYWKGNPFLSPQKSHNLSINYAYKKTAVILSFNYLKNYKAQITDTLSVSKIVMIPKNIGTQKHLSLSFYQGLRPFDWWEMNLNLTGYYVKNDISFDRFRQSNLHSWAAIAGIQNAINLPSDIKMELNASYLSHRLGASNEYMKPLGYVDLYLNKSFLGKRIMVGMGITDMFHTNRWDNHSSFSGFELWNWGKGESRQIRLNVCYKFGKQHANAHRSNFNEIERL</sequence>
<dbReference type="InterPro" id="IPR008969">
    <property type="entry name" value="CarboxyPept-like_regulatory"/>
</dbReference>
<dbReference type="AlphaFoldDB" id="E7RQL0"/>
<dbReference type="PANTHER" id="PTHR40980">
    <property type="entry name" value="PLUG DOMAIN-CONTAINING PROTEIN"/>
    <property type="match status" value="1"/>
</dbReference>
<gene>
    <name evidence="6" type="ORF">HMPREF0663_11461</name>
</gene>
<name>E7RQL0_9BACT</name>
<evidence type="ECO:0000256" key="1">
    <source>
        <dbReference type="ARBA" id="ARBA00004442"/>
    </source>
</evidence>
<feature type="signal peptide" evidence="4">
    <location>
        <begin position="1"/>
        <end position="23"/>
    </location>
</feature>
<dbReference type="HOGENOM" id="CLU_017617_1_0_10"/>